<comment type="caution">
    <text evidence="1">The sequence shown here is derived from an EMBL/GenBank/DDBJ whole genome shotgun (WGS) entry which is preliminary data.</text>
</comment>
<protein>
    <submittedName>
        <fullName evidence="1">Uncharacterized protein</fullName>
    </submittedName>
</protein>
<reference evidence="1" key="1">
    <citation type="submission" date="2019-10" db="EMBL/GenBank/DDBJ databases">
        <authorList>
            <consortium name="DOE Joint Genome Institute"/>
            <person name="Kuo A."/>
            <person name="Miyauchi S."/>
            <person name="Kiss E."/>
            <person name="Drula E."/>
            <person name="Kohler A."/>
            <person name="Sanchez-Garcia M."/>
            <person name="Andreopoulos B."/>
            <person name="Barry K.W."/>
            <person name="Bonito G."/>
            <person name="Buee M."/>
            <person name="Carver A."/>
            <person name="Chen C."/>
            <person name="Cichocki N."/>
            <person name="Clum A."/>
            <person name="Culley D."/>
            <person name="Crous P.W."/>
            <person name="Fauchery L."/>
            <person name="Girlanda M."/>
            <person name="Hayes R."/>
            <person name="Keri Z."/>
            <person name="Labutti K."/>
            <person name="Lipzen A."/>
            <person name="Lombard V."/>
            <person name="Magnuson J."/>
            <person name="Maillard F."/>
            <person name="Morin E."/>
            <person name="Murat C."/>
            <person name="Nolan M."/>
            <person name="Ohm R."/>
            <person name="Pangilinan J."/>
            <person name="Pereira M."/>
            <person name="Perotto S."/>
            <person name="Peter M."/>
            <person name="Riley R."/>
            <person name="Sitrit Y."/>
            <person name="Stielow B."/>
            <person name="Szollosi G."/>
            <person name="Zifcakova L."/>
            <person name="Stursova M."/>
            <person name="Spatafora J.W."/>
            <person name="Tedersoo L."/>
            <person name="Vaario L.-M."/>
            <person name="Yamada A."/>
            <person name="Yan M."/>
            <person name="Wang P."/>
            <person name="Xu J."/>
            <person name="Bruns T."/>
            <person name="Baldrian P."/>
            <person name="Vilgalys R."/>
            <person name="Henrissat B."/>
            <person name="Grigoriev I.V."/>
            <person name="Hibbett D."/>
            <person name="Nagy L.G."/>
            <person name="Martin F.M."/>
        </authorList>
    </citation>
    <scope>NUCLEOTIDE SEQUENCE</scope>
    <source>
        <strain evidence="1">P2</strain>
    </source>
</reference>
<sequence length="388" mass="43702">MPRETGGLDPPFLNPLFGHQSAGSEYLQSNRSPIQNTYITHHPGSRTLSQARSRSQAISGTPQVRFFAIASLPISGVETRADVEDRWPWRGKEKIKRQRSRLYYASVTPHSCNGSSDRSPRYYWLYHRRYERADPYQAVQENPPLKLRGSSSYSMAPQIARRSDKVAPGYGFRVLVKRFSKNPEGLEVPTRYRDKPRLLRTHEPDPPDDIPDLSRIKGRLLQAFKLQGLGPRPTLSCVHIRLLLWARPEAGWNCSLSTRRPLPNWVYTRAEILWDVGLQIPLHLRTSQGVQSSYLFGHHIRTPNTCIRVKPRIIGRMTRASCELGPALGWADTPRAILGSACPTGSYVALFPPIWLFIKFSAASVPLGDTDASREAIGADSGTERVSL</sequence>
<dbReference type="EMBL" id="MU117978">
    <property type="protein sequence ID" value="KAF9651123.1"/>
    <property type="molecule type" value="Genomic_DNA"/>
</dbReference>
<organism evidence="1 2">
    <name type="scientific">Thelephora ganbajun</name>
    <name type="common">Ganba fungus</name>
    <dbReference type="NCBI Taxonomy" id="370292"/>
    <lineage>
        <taxon>Eukaryota</taxon>
        <taxon>Fungi</taxon>
        <taxon>Dikarya</taxon>
        <taxon>Basidiomycota</taxon>
        <taxon>Agaricomycotina</taxon>
        <taxon>Agaricomycetes</taxon>
        <taxon>Thelephorales</taxon>
        <taxon>Thelephoraceae</taxon>
        <taxon>Thelephora</taxon>
    </lineage>
</organism>
<dbReference type="Proteomes" id="UP000886501">
    <property type="component" value="Unassembled WGS sequence"/>
</dbReference>
<reference evidence="1" key="2">
    <citation type="journal article" date="2020" name="Nat. Commun.">
        <title>Large-scale genome sequencing of mycorrhizal fungi provides insights into the early evolution of symbiotic traits.</title>
        <authorList>
            <person name="Miyauchi S."/>
            <person name="Kiss E."/>
            <person name="Kuo A."/>
            <person name="Drula E."/>
            <person name="Kohler A."/>
            <person name="Sanchez-Garcia M."/>
            <person name="Morin E."/>
            <person name="Andreopoulos B."/>
            <person name="Barry K.W."/>
            <person name="Bonito G."/>
            <person name="Buee M."/>
            <person name="Carver A."/>
            <person name="Chen C."/>
            <person name="Cichocki N."/>
            <person name="Clum A."/>
            <person name="Culley D."/>
            <person name="Crous P.W."/>
            <person name="Fauchery L."/>
            <person name="Girlanda M."/>
            <person name="Hayes R.D."/>
            <person name="Keri Z."/>
            <person name="LaButti K."/>
            <person name="Lipzen A."/>
            <person name="Lombard V."/>
            <person name="Magnuson J."/>
            <person name="Maillard F."/>
            <person name="Murat C."/>
            <person name="Nolan M."/>
            <person name="Ohm R.A."/>
            <person name="Pangilinan J."/>
            <person name="Pereira M.F."/>
            <person name="Perotto S."/>
            <person name="Peter M."/>
            <person name="Pfister S."/>
            <person name="Riley R."/>
            <person name="Sitrit Y."/>
            <person name="Stielow J.B."/>
            <person name="Szollosi G."/>
            <person name="Zifcakova L."/>
            <person name="Stursova M."/>
            <person name="Spatafora J.W."/>
            <person name="Tedersoo L."/>
            <person name="Vaario L.M."/>
            <person name="Yamada A."/>
            <person name="Yan M."/>
            <person name="Wang P."/>
            <person name="Xu J."/>
            <person name="Bruns T."/>
            <person name="Baldrian P."/>
            <person name="Vilgalys R."/>
            <person name="Dunand C."/>
            <person name="Henrissat B."/>
            <person name="Grigoriev I.V."/>
            <person name="Hibbett D."/>
            <person name="Nagy L.G."/>
            <person name="Martin F.M."/>
        </authorList>
    </citation>
    <scope>NUCLEOTIDE SEQUENCE</scope>
    <source>
        <strain evidence="1">P2</strain>
    </source>
</reference>
<gene>
    <name evidence="1" type="ORF">BDM02DRAFT_3127247</name>
</gene>
<evidence type="ECO:0000313" key="2">
    <source>
        <dbReference type="Proteomes" id="UP000886501"/>
    </source>
</evidence>
<keyword evidence="2" id="KW-1185">Reference proteome</keyword>
<name>A0ACB6ZNU8_THEGA</name>
<proteinExistence type="predicted"/>
<evidence type="ECO:0000313" key="1">
    <source>
        <dbReference type="EMBL" id="KAF9651123.1"/>
    </source>
</evidence>
<accession>A0ACB6ZNU8</accession>